<evidence type="ECO:0000313" key="3">
    <source>
        <dbReference type="Proteomes" id="UP000799766"/>
    </source>
</evidence>
<dbReference type="Proteomes" id="UP000799766">
    <property type="component" value="Unassembled WGS sequence"/>
</dbReference>
<evidence type="ECO:0000256" key="1">
    <source>
        <dbReference type="SAM" id="MobiDB-lite"/>
    </source>
</evidence>
<dbReference type="EMBL" id="MU001678">
    <property type="protein sequence ID" value="KAF2458113.1"/>
    <property type="molecule type" value="Genomic_DNA"/>
</dbReference>
<protein>
    <submittedName>
        <fullName evidence="2">Uncharacterized protein</fullName>
    </submittedName>
</protein>
<accession>A0A6A6P3S5</accession>
<evidence type="ECO:0000313" key="2">
    <source>
        <dbReference type="EMBL" id="KAF2458113.1"/>
    </source>
</evidence>
<name>A0A6A6P3S5_9PEZI</name>
<gene>
    <name evidence="2" type="ORF">BDY21DRAFT_213635</name>
</gene>
<dbReference type="AlphaFoldDB" id="A0A6A6P3S5"/>
<reference evidence="2" key="1">
    <citation type="journal article" date="2020" name="Stud. Mycol.">
        <title>101 Dothideomycetes genomes: a test case for predicting lifestyles and emergence of pathogens.</title>
        <authorList>
            <person name="Haridas S."/>
            <person name="Albert R."/>
            <person name="Binder M."/>
            <person name="Bloem J."/>
            <person name="Labutti K."/>
            <person name="Salamov A."/>
            <person name="Andreopoulos B."/>
            <person name="Baker S."/>
            <person name="Barry K."/>
            <person name="Bills G."/>
            <person name="Bluhm B."/>
            <person name="Cannon C."/>
            <person name="Castanera R."/>
            <person name="Culley D."/>
            <person name="Daum C."/>
            <person name="Ezra D."/>
            <person name="Gonzalez J."/>
            <person name="Henrissat B."/>
            <person name="Kuo A."/>
            <person name="Liang C."/>
            <person name="Lipzen A."/>
            <person name="Lutzoni F."/>
            <person name="Magnuson J."/>
            <person name="Mondo S."/>
            <person name="Nolan M."/>
            <person name="Ohm R."/>
            <person name="Pangilinan J."/>
            <person name="Park H.-J."/>
            <person name="Ramirez L."/>
            <person name="Alfaro M."/>
            <person name="Sun H."/>
            <person name="Tritt A."/>
            <person name="Yoshinaga Y."/>
            <person name="Zwiers L.-H."/>
            <person name="Turgeon B."/>
            <person name="Goodwin S."/>
            <person name="Spatafora J."/>
            <person name="Crous P."/>
            <person name="Grigoriev I."/>
        </authorList>
    </citation>
    <scope>NUCLEOTIDE SEQUENCE</scope>
    <source>
        <strain evidence="2">ATCC 16933</strain>
    </source>
</reference>
<organism evidence="2 3">
    <name type="scientific">Lineolata rhizophorae</name>
    <dbReference type="NCBI Taxonomy" id="578093"/>
    <lineage>
        <taxon>Eukaryota</taxon>
        <taxon>Fungi</taxon>
        <taxon>Dikarya</taxon>
        <taxon>Ascomycota</taxon>
        <taxon>Pezizomycotina</taxon>
        <taxon>Dothideomycetes</taxon>
        <taxon>Dothideomycetes incertae sedis</taxon>
        <taxon>Lineolatales</taxon>
        <taxon>Lineolataceae</taxon>
        <taxon>Lineolata</taxon>
    </lineage>
</organism>
<proteinExistence type="predicted"/>
<sequence>MFFLFFDWEQVGDAAPFARAFASLLLCCRDDLSCLRSYAARRAVKLTPWLNAIYSAVTHRKHPGTCTCPPGGTPAPGYPRHRRALPQPVATGCLPTTNGCDANRCLPCSPWCGGTWLRNACLEEAERRKCFGGRAPLFRGRRRHARARIMANRSPRGEKTQLTVCVRCGRWTKALAGTGRLGRRRGWQEGGCVRGGAGAGLQIPPPTAIGRQQCHRPALSPPN</sequence>
<feature type="region of interest" description="Disordered" evidence="1">
    <location>
        <begin position="203"/>
        <end position="223"/>
    </location>
</feature>
<keyword evidence="3" id="KW-1185">Reference proteome</keyword>